<name>A0A1S0UI40_LOALO</name>
<dbReference type="GO" id="GO:0071203">
    <property type="term" value="C:WASH complex"/>
    <property type="evidence" value="ECO:0007669"/>
    <property type="project" value="InterPro"/>
</dbReference>
<dbReference type="GeneID" id="9946416"/>
<organism evidence="4">
    <name type="scientific">Loa loa</name>
    <name type="common">Eye worm</name>
    <name type="synonym">Filaria loa</name>
    <dbReference type="NCBI Taxonomy" id="7209"/>
    <lineage>
        <taxon>Eukaryota</taxon>
        <taxon>Metazoa</taxon>
        <taxon>Ecdysozoa</taxon>
        <taxon>Nematoda</taxon>
        <taxon>Chromadorea</taxon>
        <taxon>Rhabditida</taxon>
        <taxon>Spirurina</taxon>
        <taxon>Spiruromorpha</taxon>
        <taxon>Filarioidea</taxon>
        <taxon>Onchocercidae</taxon>
        <taxon>Loa</taxon>
    </lineage>
</organism>
<dbReference type="CTD" id="9946416"/>
<dbReference type="InterPro" id="IPR028282">
    <property type="entry name" value="WASH-7_central"/>
</dbReference>
<evidence type="ECO:0000259" key="1">
    <source>
        <dbReference type="Pfam" id="PF14744"/>
    </source>
</evidence>
<dbReference type="EMBL" id="JH712177">
    <property type="protein sequence ID" value="EJD75121.1"/>
    <property type="molecule type" value="Genomic_DNA"/>
</dbReference>
<accession>A0A1S0UI40</accession>
<dbReference type="KEGG" id="loa:LOAG_17678"/>
<dbReference type="FunCoup" id="A0A1S0UI40">
    <property type="interactions" value="2493"/>
</dbReference>
<dbReference type="InterPro" id="IPR028283">
    <property type="entry name" value="WASH-7_C"/>
</dbReference>
<dbReference type="PANTHER" id="PTHR31409">
    <property type="entry name" value="WASH COMPLEX SUBUNIT 4"/>
    <property type="match status" value="1"/>
</dbReference>
<dbReference type="GO" id="GO:0007032">
    <property type="term" value="P:endosome organization"/>
    <property type="evidence" value="ECO:0007669"/>
    <property type="project" value="TreeGrafter"/>
</dbReference>
<evidence type="ECO:0000313" key="4">
    <source>
        <dbReference type="EMBL" id="EJD75121.1"/>
    </source>
</evidence>
<evidence type="ECO:0000259" key="2">
    <source>
        <dbReference type="Pfam" id="PF14745"/>
    </source>
</evidence>
<dbReference type="RefSeq" id="XP_020306001.1">
    <property type="nucleotide sequence ID" value="XM_020450342.1"/>
</dbReference>
<reference evidence="4" key="1">
    <citation type="submission" date="2012-04" db="EMBL/GenBank/DDBJ databases">
        <title>The Genome Sequence of Loa loa.</title>
        <authorList>
            <consortium name="The Broad Institute Genome Sequencing Platform"/>
            <consortium name="Broad Institute Genome Sequencing Center for Infectious Disease"/>
            <person name="Nutman T.B."/>
            <person name="Fink D.L."/>
            <person name="Russ C."/>
            <person name="Young S."/>
            <person name="Zeng Q."/>
            <person name="Gargeya S."/>
            <person name="Alvarado L."/>
            <person name="Berlin A."/>
            <person name="Chapman S.B."/>
            <person name="Chen Z."/>
            <person name="Freedman E."/>
            <person name="Gellesch M."/>
            <person name="Goldberg J."/>
            <person name="Griggs A."/>
            <person name="Gujja S."/>
            <person name="Heilman E.R."/>
            <person name="Heiman D."/>
            <person name="Howarth C."/>
            <person name="Mehta T."/>
            <person name="Neiman D."/>
            <person name="Pearson M."/>
            <person name="Roberts A."/>
            <person name="Saif S."/>
            <person name="Shea T."/>
            <person name="Shenoy N."/>
            <person name="Sisk P."/>
            <person name="Stolte C."/>
            <person name="Sykes S."/>
            <person name="White J."/>
            <person name="Yandava C."/>
            <person name="Haas B."/>
            <person name="Henn M.R."/>
            <person name="Nusbaum C."/>
            <person name="Birren B."/>
        </authorList>
    </citation>
    <scope>NUCLEOTIDE SEQUENCE [LARGE SCALE GENOMIC DNA]</scope>
</reference>
<dbReference type="GO" id="GO:0005768">
    <property type="term" value="C:endosome"/>
    <property type="evidence" value="ECO:0007669"/>
    <property type="project" value="TreeGrafter"/>
</dbReference>
<dbReference type="OrthoDB" id="10261210at2759"/>
<dbReference type="GO" id="GO:0016197">
    <property type="term" value="P:endosomal transport"/>
    <property type="evidence" value="ECO:0007669"/>
    <property type="project" value="TreeGrafter"/>
</dbReference>
<evidence type="ECO:0000259" key="3">
    <source>
        <dbReference type="Pfam" id="PF14746"/>
    </source>
</evidence>
<dbReference type="OMA" id="RCNIFIQ"/>
<feature type="domain" description="WASH complex subunit 4 N-terminal" evidence="2">
    <location>
        <begin position="5"/>
        <end position="523"/>
    </location>
</feature>
<dbReference type="InterPro" id="IPR027307">
    <property type="entry name" value="WASH7"/>
</dbReference>
<sequence>MEPKVVELTHSGNAVIDKCIITFSTLIIEVDILVEKARNTFYQALIVYGEDADGCLSSEGGTVKMIARFLPQLQQLHVFVNRCYEVFRNIISQFHAFLSLKGSVLEQAQERKLLRVWRSLGLLLSVLISLDEIIRQQSTLQQHWQSYYRAMQLVAHNPSQFDAKSDLLQPLQRLIASINQSIMQASLYKNCCQQMFEKNLHENLQLSERMKAITIEMFEKWDRIATDDMPDKRYLMAIVALALCHMFMFRTVDKKMMRIIWNSYKKLPLFHLYGYVIWSPCEFMLENLAEVDRVIDKKMIAAMTTAKSAQFIQNMEALPREAASAVTILDEWKCDMNEKLKERSERMSKDQLTQRISLFLRGIRYADLICRLLKTLMSRLVVEQKAISRSSASAAFRLIETIKEIEEIFWKWWYDVLESCQEAAQYCSAKLIHLISTVHQTIRSESDFSYRTVDKLSALTVAENALSGLISRTSLAVAGTALDMACYTKIFRGSDAEKVDELLVRLETLSSLGNIVSRTCNCSFLFWHRSFIAAYFSAIIENNNSRPEFFFDAINDIETILGSDENEFDIKIKESVREELYELYEKLYLKKLCETVETDLRLTFHSHLQLDDRTPKDPIHDTNMRLVHLLQMPAVQLFDRLIDVKRYVEKYLESTFYNLTAVALHDSNTYMTMGLLAKQKYNLILCQSRLPFQKLDQGPDVLFVARNIDSFVENYDYNLNEQFFIEKDSKSKQLTILTAEHVANSIRTHGMGIMHTMINHAYQFLKKKFYTFSQLLYDDRIRNQLIKDERYFHENGEKLGKMYPVSRAQRFNAAIRFLGVSDDDLYLDKLRILITEIGNVMGYVRLVRSGGIEASIQSLGFLPNLDDVPSFEPLAINSKLSSETINAARVLDNVFDVAKKNINQSDNYLQILVEAFAPELCENTKYEHLNFFYMIVPPLTINYVDRMLSCKGKLGRRAKQNNTFTDDGFILGVAFILVLLGQHTYFSSLNWFQSVARECEEEIVNASLNSKSSSTKIALDPSVAIRLAKLDQYQKEFQLLSYTFSSAKIFFNSSQDAGTRPLHTAESWDAKFAHRVCRRYGFGFCYVELPRHMLRQVMMLELSGPVRCTFTICHVLTVLRYIIY</sequence>
<dbReference type="InParanoid" id="A0A1S0UI40"/>
<dbReference type="Pfam" id="PF14746">
    <property type="entry name" value="WASH-7_C"/>
    <property type="match status" value="1"/>
</dbReference>
<feature type="domain" description="WASH complex subunit 7 central" evidence="1">
    <location>
        <begin position="524"/>
        <end position="866"/>
    </location>
</feature>
<feature type="domain" description="WASH complex subunit 7 C-terminal" evidence="3">
    <location>
        <begin position="884"/>
        <end position="1052"/>
    </location>
</feature>
<proteinExistence type="predicted"/>
<protein>
    <submittedName>
        <fullName evidence="4">WASH complex subunit 7</fullName>
    </submittedName>
</protein>
<gene>
    <name evidence="4" type="ORF">LOAG_17678</name>
</gene>
<dbReference type="Pfam" id="PF14745">
    <property type="entry name" value="WASH-4_N"/>
    <property type="match status" value="1"/>
</dbReference>
<dbReference type="PANTHER" id="PTHR31409:SF0">
    <property type="entry name" value="WASH COMPLEX SUBUNIT 4"/>
    <property type="match status" value="1"/>
</dbReference>
<dbReference type="InterPro" id="IPR028191">
    <property type="entry name" value="WASH-4_N"/>
</dbReference>
<dbReference type="AlphaFoldDB" id="A0A1S0UI40"/>
<dbReference type="Pfam" id="PF14744">
    <property type="entry name" value="WASH-7_mid"/>
    <property type="match status" value="1"/>
</dbReference>